<evidence type="ECO:0000256" key="6">
    <source>
        <dbReference type="ARBA" id="ARBA00022989"/>
    </source>
</evidence>
<keyword evidence="5 8" id="KW-0812">Transmembrane</keyword>
<feature type="transmembrane region" description="Helical" evidence="8">
    <location>
        <begin position="116"/>
        <end position="135"/>
    </location>
</feature>
<dbReference type="PANTHER" id="PTHR32196:SF21">
    <property type="entry name" value="ABC TRANSPORTER PERMEASE PROTEIN YPHD-RELATED"/>
    <property type="match status" value="1"/>
</dbReference>
<organism evidence="9 10">
    <name type="scientific">Tropicimonas omnivorans</name>
    <dbReference type="NCBI Taxonomy" id="3075590"/>
    <lineage>
        <taxon>Bacteria</taxon>
        <taxon>Pseudomonadati</taxon>
        <taxon>Pseudomonadota</taxon>
        <taxon>Alphaproteobacteria</taxon>
        <taxon>Rhodobacterales</taxon>
        <taxon>Roseobacteraceae</taxon>
        <taxon>Tropicimonas</taxon>
    </lineage>
</organism>
<accession>A0ABU3DFC8</accession>
<evidence type="ECO:0000313" key="10">
    <source>
        <dbReference type="Proteomes" id="UP001265259"/>
    </source>
</evidence>
<keyword evidence="3" id="KW-1003">Cell membrane</keyword>
<evidence type="ECO:0000313" key="9">
    <source>
        <dbReference type="EMBL" id="MDT0682405.1"/>
    </source>
</evidence>
<feature type="transmembrane region" description="Helical" evidence="8">
    <location>
        <begin position="63"/>
        <end position="80"/>
    </location>
</feature>
<evidence type="ECO:0000256" key="1">
    <source>
        <dbReference type="ARBA" id="ARBA00004651"/>
    </source>
</evidence>
<comment type="caution">
    <text evidence="9">The sequence shown here is derived from an EMBL/GenBank/DDBJ whole genome shotgun (WGS) entry which is preliminary data.</text>
</comment>
<keyword evidence="10" id="KW-1185">Reference proteome</keyword>
<name>A0ABU3DFC8_9RHOB</name>
<sequence>MTSFVRRYGTLAALVAIVIGFSIASPGAFGTASNLINITQQMTLLAIVAIGATLVMAVGEFDLSTAALVSFGGILVVVLFKAGVPAPLACLAVLGGAAVFGAVSGFIVARFEVLSFITTLAMGTIIGGVTFWLSSGATLFGDIPAGFRDLARGKIAGIPTLTLWLLGVAVLAWVVLDKVELGRRLYAIGGNREAARLAGVRIVPNTMMAFVGSAMLSALVGMLLTARIGSANPTGGGGFLLAAYAAVFLGMTAFREGEANVPGTLVGAAIIAVVGNGLTILGVSTFMQDIITGLIILAAVLVRRTGMEGHGR</sequence>
<feature type="transmembrane region" description="Helical" evidence="8">
    <location>
        <begin position="261"/>
        <end position="280"/>
    </location>
</feature>
<keyword evidence="7 8" id="KW-0472">Membrane</keyword>
<proteinExistence type="predicted"/>
<dbReference type="InterPro" id="IPR001851">
    <property type="entry name" value="ABC_transp_permease"/>
</dbReference>
<comment type="subcellular location">
    <subcellularLocation>
        <location evidence="1">Cell membrane</location>
        <topology evidence="1">Multi-pass membrane protein</topology>
    </subcellularLocation>
</comment>
<evidence type="ECO:0000256" key="5">
    <source>
        <dbReference type="ARBA" id="ARBA00022692"/>
    </source>
</evidence>
<evidence type="ECO:0000256" key="4">
    <source>
        <dbReference type="ARBA" id="ARBA00022519"/>
    </source>
</evidence>
<reference evidence="9 10" key="1">
    <citation type="submission" date="2023-09" db="EMBL/GenBank/DDBJ databases">
        <authorList>
            <person name="Rey-Velasco X."/>
        </authorList>
    </citation>
    <scope>NUCLEOTIDE SEQUENCE [LARGE SCALE GENOMIC DNA]</scope>
    <source>
        <strain evidence="9 10">F158</strain>
    </source>
</reference>
<dbReference type="EMBL" id="JAVRHL010000002">
    <property type="protein sequence ID" value="MDT0682405.1"/>
    <property type="molecule type" value="Genomic_DNA"/>
</dbReference>
<dbReference type="Proteomes" id="UP001265259">
    <property type="component" value="Unassembled WGS sequence"/>
</dbReference>
<keyword evidence="2" id="KW-0813">Transport</keyword>
<evidence type="ECO:0000256" key="3">
    <source>
        <dbReference type="ARBA" id="ARBA00022475"/>
    </source>
</evidence>
<feature type="transmembrane region" description="Helical" evidence="8">
    <location>
        <begin position="40"/>
        <end position="58"/>
    </location>
</feature>
<feature type="transmembrane region" description="Helical" evidence="8">
    <location>
        <begin position="286"/>
        <end position="302"/>
    </location>
</feature>
<dbReference type="PANTHER" id="PTHR32196">
    <property type="entry name" value="ABC TRANSPORTER PERMEASE PROTEIN YPHD-RELATED-RELATED"/>
    <property type="match status" value="1"/>
</dbReference>
<evidence type="ECO:0000256" key="8">
    <source>
        <dbReference type="SAM" id="Phobius"/>
    </source>
</evidence>
<evidence type="ECO:0000256" key="7">
    <source>
        <dbReference type="ARBA" id="ARBA00023136"/>
    </source>
</evidence>
<keyword evidence="6 8" id="KW-1133">Transmembrane helix</keyword>
<dbReference type="RefSeq" id="WP_311690159.1">
    <property type="nucleotide sequence ID" value="NZ_JAVRHL010000002.1"/>
</dbReference>
<feature type="transmembrane region" description="Helical" evidence="8">
    <location>
        <begin position="155"/>
        <end position="176"/>
    </location>
</feature>
<evidence type="ECO:0000256" key="2">
    <source>
        <dbReference type="ARBA" id="ARBA00022448"/>
    </source>
</evidence>
<feature type="transmembrane region" description="Helical" evidence="8">
    <location>
        <begin position="236"/>
        <end position="254"/>
    </location>
</feature>
<protein>
    <submittedName>
        <fullName evidence="9">ABC transporter permease</fullName>
    </submittedName>
</protein>
<feature type="transmembrane region" description="Helical" evidence="8">
    <location>
        <begin position="202"/>
        <end position="224"/>
    </location>
</feature>
<gene>
    <name evidence="9" type="ORF">RM543_06895</name>
</gene>
<feature type="transmembrane region" description="Helical" evidence="8">
    <location>
        <begin position="86"/>
        <end position="109"/>
    </location>
</feature>
<dbReference type="Pfam" id="PF02653">
    <property type="entry name" value="BPD_transp_2"/>
    <property type="match status" value="1"/>
</dbReference>
<keyword evidence="4" id="KW-0997">Cell inner membrane</keyword>
<dbReference type="CDD" id="cd06579">
    <property type="entry name" value="TM_PBP1_transp_AraH_like"/>
    <property type="match status" value="1"/>
</dbReference>